<reference evidence="4" key="2">
    <citation type="submission" date="2016-07" db="EMBL/GenBank/DDBJ databases">
        <authorList>
            <person name="See-Too W.S."/>
        </authorList>
    </citation>
    <scope>NUCLEOTIDE SEQUENCE [LARGE SCALE GENOMIC DNA]</scope>
    <source>
        <strain evidence="4">DSM 14505</strain>
    </source>
</reference>
<evidence type="ECO:0000313" key="2">
    <source>
        <dbReference type="EMBL" id="EIM06834.1"/>
    </source>
</evidence>
<reference evidence="2 3" key="1">
    <citation type="journal article" date="2012" name="J. Bacteriol.">
        <title>Genome Sequence of the Antarctic Psychrophile Bacterium Planococcus antarcticus DSM 14505.</title>
        <authorList>
            <person name="Margolles A."/>
            <person name="Gueimonde M."/>
            <person name="Sanchez B."/>
        </authorList>
    </citation>
    <scope>NUCLEOTIDE SEQUENCE [LARGE SCALE GENOMIC DNA]</scope>
    <source>
        <strain evidence="2 3">DSM 14505</strain>
    </source>
</reference>
<accession>A0A1C7DGQ0</accession>
<dbReference type="EMBL" id="AJYB01000026">
    <property type="protein sequence ID" value="EIM06834.1"/>
    <property type="molecule type" value="Genomic_DNA"/>
</dbReference>
<dbReference type="Proteomes" id="UP000092661">
    <property type="component" value="Chromosome"/>
</dbReference>
<organism evidence="2 3">
    <name type="scientific">Planococcus antarcticus DSM 14505</name>
    <dbReference type="NCBI Taxonomy" id="1185653"/>
    <lineage>
        <taxon>Bacteria</taxon>
        <taxon>Bacillati</taxon>
        <taxon>Bacillota</taxon>
        <taxon>Bacilli</taxon>
        <taxon>Bacillales</taxon>
        <taxon>Caryophanaceae</taxon>
        <taxon>Planococcus</taxon>
    </lineage>
</organism>
<protein>
    <submittedName>
        <fullName evidence="2">Uncharacterized protein</fullName>
    </submittedName>
</protein>
<evidence type="ECO:0000313" key="3">
    <source>
        <dbReference type="Proteomes" id="UP000004725"/>
    </source>
</evidence>
<sequence>MKKQQSGSCDCIQEIDRMIDEGLSGGTINPKYTKVHRKLKEKYQSPSFDLSVELPKKGEEIK</sequence>
<dbReference type="RefSeq" id="WP_006829945.1">
    <property type="nucleotide sequence ID" value="NZ_AJYB01000026.1"/>
</dbReference>
<dbReference type="KEGG" id="pana:BBH88_10690"/>
<proteinExistence type="predicted"/>
<reference evidence="1" key="3">
    <citation type="submission" date="2016-10" db="EMBL/GenBank/DDBJ databases">
        <authorList>
            <person name="See-Too W.S."/>
        </authorList>
    </citation>
    <scope>NUCLEOTIDE SEQUENCE</scope>
    <source>
        <strain evidence="1">DSM 14505</strain>
    </source>
</reference>
<evidence type="ECO:0000313" key="4">
    <source>
        <dbReference type="Proteomes" id="UP000092661"/>
    </source>
</evidence>
<name>A0A1C7DGQ0_9BACL</name>
<dbReference type="OrthoDB" id="2454402at2"/>
<gene>
    <name evidence="2" type="ORF">A1A1_09821</name>
    <name evidence="1" type="ORF">BBH88_10690</name>
</gene>
<evidence type="ECO:0000313" key="1">
    <source>
        <dbReference type="EMBL" id="ANU10739.1"/>
    </source>
</evidence>
<dbReference type="Proteomes" id="UP000004725">
    <property type="component" value="Unassembled WGS sequence"/>
</dbReference>
<dbReference type="AlphaFoldDB" id="A0A1C7DGQ0"/>
<keyword evidence="4" id="KW-1185">Reference proteome</keyword>
<dbReference type="EMBL" id="CP016534">
    <property type="protein sequence ID" value="ANU10739.1"/>
    <property type="molecule type" value="Genomic_DNA"/>
</dbReference>